<reference evidence="1 2" key="1">
    <citation type="submission" date="2024-06" db="EMBL/GenBank/DDBJ databases">
        <title>The Natural Products Discovery Center: Release of the First 8490 Sequenced Strains for Exploring Actinobacteria Biosynthetic Diversity.</title>
        <authorList>
            <person name="Kalkreuter E."/>
            <person name="Kautsar S.A."/>
            <person name="Yang D."/>
            <person name="Bader C.D."/>
            <person name="Teijaro C.N."/>
            <person name="Fluegel L."/>
            <person name="Davis C.M."/>
            <person name="Simpson J.R."/>
            <person name="Lauterbach L."/>
            <person name="Steele A.D."/>
            <person name="Gui C."/>
            <person name="Meng S."/>
            <person name="Li G."/>
            <person name="Viehrig K."/>
            <person name="Ye F."/>
            <person name="Su P."/>
            <person name="Kiefer A.F."/>
            <person name="Nichols A."/>
            <person name="Cepeda A.J."/>
            <person name="Yan W."/>
            <person name="Fan B."/>
            <person name="Jiang Y."/>
            <person name="Adhikari A."/>
            <person name="Zheng C.-J."/>
            <person name="Schuster L."/>
            <person name="Cowan T.M."/>
            <person name="Smanski M.J."/>
            <person name="Chevrette M.G."/>
            <person name="De Carvalho L.P.S."/>
            <person name="Shen B."/>
        </authorList>
    </citation>
    <scope>NUCLEOTIDE SEQUENCE [LARGE SCALE GENOMIC DNA]</scope>
    <source>
        <strain evidence="1 2">NPDC000634</strain>
    </source>
</reference>
<dbReference type="RefSeq" id="WP_158103981.1">
    <property type="nucleotide sequence ID" value="NZ_MUBM01000361.1"/>
</dbReference>
<evidence type="ECO:0000313" key="1">
    <source>
        <dbReference type="EMBL" id="MER6977475.1"/>
    </source>
</evidence>
<proteinExistence type="predicted"/>
<protein>
    <submittedName>
        <fullName evidence="1">Uncharacterized protein</fullName>
    </submittedName>
</protein>
<comment type="caution">
    <text evidence="1">The sequence shown here is derived from an EMBL/GenBank/DDBJ whole genome shotgun (WGS) entry which is preliminary data.</text>
</comment>
<name>A0ABV1VZV5_9ACTN</name>
<accession>A0ABV1VZV5</accession>
<sequence length="53" mass="6146">MSIRPRRRGAEIVLRLIITRRGGVACRPRPAHKATKSEIMSECRSDPCHRPWH</sequence>
<dbReference type="EMBL" id="JBEPCU010000128">
    <property type="protein sequence ID" value="MER6977475.1"/>
    <property type="molecule type" value="Genomic_DNA"/>
</dbReference>
<dbReference type="Proteomes" id="UP001458415">
    <property type="component" value="Unassembled WGS sequence"/>
</dbReference>
<organism evidence="1 2">
    <name type="scientific">Streptomyces carpinensis</name>
    <dbReference type="NCBI Taxonomy" id="66369"/>
    <lineage>
        <taxon>Bacteria</taxon>
        <taxon>Bacillati</taxon>
        <taxon>Actinomycetota</taxon>
        <taxon>Actinomycetes</taxon>
        <taxon>Kitasatosporales</taxon>
        <taxon>Streptomycetaceae</taxon>
        <taxon>Streptomyces</taxon>
    </lineage>
</organism>
<keyword evidence="2" id="KW-1185">Reference proteome</keyword>
<evidence type="ECO:0000313" key="2">
    <source>
        <dbReference type="Proteomes" id="UP001458415"/>
    </source>
</evidence>
<gene>
    <name evidence="1" type="ORF">ABT317_10730</name>
</gene>